<dbReference type="PANTHER" id="PTHR47870">
    <property type="entry name" value="CYTOCHROME C-TYPE BIOGENESIS PROTEIN CCMH"/>
    <property type="match status" value="1"/>
</dbReference>
<dbReference type="InterPro" id="IPR011990">
    <property type="entry name" value="TPR-like_helical_dom_sf"/>
</dbReference>
<feature type="repeat" description="TPR" evidence="5">
    <location>
        <begin position="162"/>
        <end position="195"/>
    </location>
</feature>
<evidence type="ECO:0000256" key="5">
    <source>
        <dbReference type="PROSITE-ProRule" id="PRU00339"/>
    </source>
</evidence>
<evidence type="ECO:0000256" key="1">
    <source>
        <dbReference type="ARBA" id="ARBA00004196"/>
    </source>
</evidence>
<dbReference type="STRING" id="550540.Fbal_0302"/>
<dbReference type="AlphaFoldDB" id="E1SMG1"/>
<evidence type="ECO:0000313" key="9">
    <source>
        <dbReference type="EMBL" id="ADN74516.1"/>
    </source>
</evidence>
<dbReference type="OrthoDB" id="9776053at2"/>
<evidence type="ECO:0000256" key="4">
    <source>
        <dbReference type="ARBA" id="ARBA00022803"/>
    </source>
</evidence>
<dbReference type="GO" id="GO:0005886">
    <property type="term" value="C:plasma membrane"/>
    <property type="evidence" value="ECO:0007669"/>
    <property type="project" value="TreeGrafter"/>
</dbReference>
<keyword evidence="2" id="KW-0677">Repeat</keyword>
<dbReference type="InterPro" id="IPR056412">
    <property type="entry name" value="Ig_CycH"/>
</dbReference>
<dbReference type="PROSITE" id="PS50005">
    <property type="entry name" value="TPR"/>
    <property type="match status" value="1"/>
</dbReference>
<dbReference type="SUPFAM" id="SSF48452">
    <property type="entry name" value="TPR-like"/>
    <property type="match status" value="1"/>
</dbReference>
<dbReference type="Pfam" id="PF23914">
    <property type="entry name" value="TPR_CcmH_CycH"/>
    <property type="match status" value="1"/>
</dbReference>
<dbReference type="GO" id="GO:0030313">
    <property type="term" value="C:cell envelope"/>
    <property type="evidence" value="ECO:0007669"/>
    <property type="project" value="UniProtKB-SubCell"/>
</dbReference>
<keyword evidence="4 5" id="KW-0802">TPR repeat</keyword>
<dbReference type="SMART" id="SM00028">
    <property type="entry name" value="TPR"/>
    <property type="match status" value="2"/>
</dbReference>
<dbReference type="GO" id="GO:0017004">
    <property type="term" value="P:cytochrome complex assembly"/>
    <property type="evidence" value="ECO:0007669"/>
    <property type="project" value="UniProtKB-KW"/>
</dbReference>
<evidence type="ECO:0000256" key="6">
    <source>
        <dbReference type="SAM" id="Phobius"/>
    </source>
</evidence>
<feature type="transmembrane region" description="Helical" evidence="6">
    <location>
        <begin position="6"/>
        <end position="24"/>
    </location>
</feature>
<dbReference type="InterPro" id="IPR056413">
    <property type="entry name" value="TPR_CcmH_CycH"/>
</dbReference>
<dbReference type="InterPro" id="IPR051263">
    <property type="entry name" value="C-type_cytochrome_biogenesis"/>
</dbReference>
<evidence type="ECO:0000313" key="10">
    <source>
        <dbReference type="Proteomes" id="UP000006683"/>
    </source>
</evidence>
<protein>
    <submittedName>
        <fullName evidence="9">Cytochrome c-type biogenesis protein CcmI</fullName>
    </submittedName>
</protein>
<name>E1SMG1_FERBD</name>
<dbReference type="EMBL" id="CP002209">
    <property type="protein sequence ID" value="ADN74516.1"/>
    <property type="molecule type" value="Genomic_DNA"/>
</dbReference>
<dbReference type="RefSeq" id="WP_013343822.1">
    <property type="nucleotide sequence ID" value="NC_014541.1"/>
</dbReference>
<keyword evidence="6" id="KW-0472">Membrane</keyword>
<sequence length="416" mass="45363">MTTFWFGIAVLSALALFTIWLPFWRRQKALAAASDAQVRKQTNLSLFNERLKELETDLAEGRINEQEFEDFKKELQLNLLQNTEQEDHVLDAKKPSILWPAIMSVALLAVAGYTYHDLGRYSDWQNAQVGGNDPHAGMNPDQLMQMRLAQMEQAVQADPSNSQAWFSLGHAYISASQYTKAIEAFDTVMSLVGEHAELLGPKATAMYYLNGQKMNPEIQGIVEKALADDNKDPSTRLLLGMDAFFNANYETAIEHWEIILTSPREDVDRQAILGAISQARMHLEQSGAAMGGETAAPEQAATTGKTLTVTVELADAVKAQANQSDSLFLFARPVSGPAMPVAVARLNVADLPTQVVLDDSTAMSPDMVISAHSQVNLVATINHDGSPAPTPGDLLGELNAVDLGTQVTLVIDTIVE</sequence>
<reference evidence="9 10" key="1">
    <citation type="journal article" date="2010" name="Stand. Genomic Sci.">
        <title>Complete genome sequence of Ferrimonas balearica type strain (PAT).</title>
        <authorList>
            <person name="Nolan M."/>
            <person name="Sikorski J."/>
            <person name="Davenport K."/>
            <person name="Lucas S."/>
            <person name="Glavina Del Rio T."/>
            <person name="Tice H."/>
            <person name="Cheng J."/>
            <person name="Goodwin L."/>
            <person name="Pitluck S."/>
            <person name="Liolios K."/>
            <person name="Ivanova N."/>
            <person name="Mavromatis K."/>
            <person name="Ovchinnikova G."/>
            <person name="Pati A."/>
            <person name="Chen A."/>
            <person name="Palaniappan K."/>
            <person name="Land M."/>
            <person name="Hauser L."/>
            <person name="Chang Y."/>
            <person name="Jeffries C."/>
            <person name="Tapia R."/>
            <person name="Brettin T."/>
            <person name="Detter J."/>
            <person name="Han C."/>
            <person name="Yasawong M."/>
            <person name="Rohde M."/>
            <person name="Tindall B."/>
            <person name="Goker M."/>
            <person name="Woyke T."/>
            <person name="Bristow J."/>
            <person name="Eisen J."/>
            <person name="Markowitz V."/>
            <person name="Hugenholtz P."/>
            <person name="Kyrpides N."/>
            <person name="Klenk H."/>
            <person name="Lapidus A."/>
        </authorList>
    </citation>
    <scope>NUCLEOTIDE SEQUENCE [LARGE SCALE GENOMIC DNA]</scope>
    <source>
        <strain evidence="10">DSM 9799 / CCM 4581 / KCTC 23876 / PAT</strain>
    </source>
</reference>
<keyword evidence="6" id="KW-1133">Transmembrane helix</keyword>
<organism evidence="9 10">
    <name type="scientific">Ferrimonas balearica (strain DSM 9799 / CCM 4581 / KCTC 23876 / PAT)</name>
    <dbReference type="NCBI Taxonomy" id="550540"/>
    <lineage>
        <taxon>Bacteria</taxon>
        <taxon>Pseudomonadati</taxon>
        <taxon>Pseudomonadota</taxon>
        <taxon>Gammaproteobacteria</taxon>
        <taxon>Alteromonadales</taxon>
        <taxon>Ferrimonadaceae</taxon>
        <taxon>Ferrimonas</taxon>
    </lineage>
</organism>
<keyword evidence="10" id="KW-1185">Reference proteome</keyword>
<dbReference type="KEGG" id="fbl:Fbal_0302"/>
<dbReference type="InterPro" id="IPR019734">
    <property type="entry name" value="TPR_rpt"/>
</dbReference>
<keyword evidence="3" id="KW-0201">Cytochrome c-type biogenesis</keyword>
<dbReference type="Gene3D" id="1.25.40.10">
    <property type="entry name" value="Tetratricopeptide repeat domain"/>
    <property type="match status" value="1"/>
</dbReference>
<dbReference type="GeneID" id="67180548"/>
<evidence type="ECO:0000259" key="7">
    <source>
        <dbReference type="Pfam" id="PF23892"/>
    </source>
</evidence>
<evidence type="ECO:0000256" key="3">
    <source>
        <dbReference type="ARBA" id="ARBA00022748"/>
    </source>
</evidence>
<dbReference type="InterPro" id="IPR017560">
    <property type="entry name" value="Cyt_c_biogenesis_CcmI"/>
</dbReference>
<dbReference type="PANTHER" id="PTHR47870:SF4">
    <property type="entry name" value="CYTOCHROME C-TYPE BIOGENESIS PROTEIN CYCH"/>
    <property type="match status" value="1"/>
</dbReference>
<feature type="domain" description="Cytochrome c-type biogenesis protein H Ig-like" evidence="7">
    <location>
        <begin position="307"/>
        <end position="412"/>
    </location>
</feature>
<keyword evidence="6" id="KW-0812">Transmembrane</keyword>
<evidence type="ECO:0000256" key="2">
    <source>
        <dbReference type="ARBA" id="ARBA00022737"/>
    </source>
</evidence>
<dbReference type="eggNOG" id="COG4235">
    <property type="taxonomic scope" value="Bacteria"/>
</dbReference>
<accession>E1SMG1</accession>
<gene>
    <name evidence="9" type="ordered locus">Fbal_0302</name>
</gene>
<dbReference type="HOGENOM" id="CLU_036074_2_1_6"/>
<dbReference type="Proteomes" id="UP000006683">
    <property type="component" value="Chromosome"/>
</dbReference>
<evidence type="ECO:0000259" key="8">
    <source>
        <dbReference type="Pfam" id="PF23914"/>
    </source>
</evidence>
<dbReference type="Pfam" id="PF23892">
    <property type="entry name" value="Ig_CycH"/>
    <property type="match status" value="1"/>
</dbReference>
<proteinExistence type="predicted"/>
<feature type="domain" description="Cytochrome c-type biogenesis protein H TPR" evidence="8">
    <location>
        <begin position="136"/>
        <end position="262"/>
    </location>
</feature>
<dbReference type="NCBIfam" id="TIGR03142">
    <property type="entry name" value="cytochro_ccmI"/>
    <property type="match status" value="1"/>
</dbReference>
<comment type="subcellular location">
    <subcellularLocation>
        <location evidence="1">Cell envelope</location>
    </subcellularLocation>
</comment>